<reference evidence="2" key="1">
    <citation type="submission" date="2021-03" db="EMBL/GenBank/DDBJ databases">
        <title>Draft genome sequence of rust myrtle Austropuccinia psidii MF-1, a brazilian biotype.</title>
        <authorList>
            <person name="Quecine M.C."/>
            <person name="Pachon D.M.R."/>
            <person name="Bonatelli M.L."/>
            <person name="Correr F.H."/>
            <person name="Franceschini L.M."/>
            <person name="Leite T.F."/>
            <person name="Margarido G.R.A."/>
            <person name="Almeida C.A."/>
            <person name="Ferrarezi J.A."/>
            <person name="Labate C.A."/>
        </authorList>
    </citation>
    <scope>NUCLEOTIDE SEQUENCE</scope>
    <source>
        <strain evidence="2">MF-1</strain>
    </source>
</reference>
<dbReference type="Pfam" id="PF17919">
    <property type="entry name" value="RT_RNaseH_2"/>
    <property type="match status" value="1"/>
</dbReference>
<evidence type="ECO:0000259" key="1">
    <source>
        <dbReference type="Pfam" id="PF17919"/>
    </source>
</evidence>
<evidence type="ECO:0000313" key="3">
    <source>
        <dbReference type="Proteomes" id="UP000765509"/>
    </source>
</evidence>
<dbReference type="OrthoDB" id="5593162at2759"/>
<feature type="domain" description="Reverse transcriptase/retrotransposon-derived protein RNase H-like" evidence="1">
    <location>
        <begin position="2"/>
        <end position="84"/>
    </location>
</feature>
<accession>A0A9Q3EPU1</accession>
<name>A0A9Q3EPU1_9BASI</name>
<organism evidence="2 3">
    <name type="scientific">Austropuccinia psidii MF-1</name>
    <dbReference type="NCBI Taxonomy" id="1389203"/>
    <lineage>
        <taxon>Eukaryota</taxon>
        <taxon>Fungi</taxon>
        <taxon>Dikarya</taxon>
        <taxon>Basidiomycota</taxon>
        <taxon>Pucciniomycotina</taxon>
        <taxon>Pucciniomycetes</taxon>
        <taxon>Pucciniales</taxon>
        <taxon>Sphaerophragmiaceae</taxon>
        <taxon>Austropuccinia</taxon>
    </lineage>
</organism>
<protein>
    <recommendedName>
        <fullName evidence="1">Reverse transcriptase/retrotransposon-derived protein RNase H-like domain-containing protein</fullName>
    </recommendedName>
</protein>
<dbReference type="EMBL" id="AVOT02033302">
    <property type="protein sequence ID" value="MBW0527190.1"/>
    <property type="molecule type" value="Genomic_DNA"/>
</dbReference>
<dbReference type="AlphaFoldDB" id="A0A9Q3EPU1"/>
<dbReference type="Proteomes" id="UP000765509">
    <property type="component" value="Unassembled WGS sequence"/>
</dbReference>
<dbReference type="SUPFAM" id="SSF56672">
    <property type="entry name" value="DNA/RNA polymerases"/>
    <property type="match status" value="1"/>
</dbReference>
<proteinExistence type="predicted"/>
<dbReference type="InterPro" id="IPR041577">
    <property type="entry name" value="RT_RNaseH_2"/>
</dbReference>
<sequence length="139" mass="15895">MKQERIEAYEKIRKAPTEAPLLLIPYWNIPFELYIDACGYGLGAVLHQVQIIDGKPTDGPICYIARQIKPTEARCSAYVWWALANTPDNPAYLPLEAKPQIPIERSNITDIGTEFCEEVRESYKKDRNCHTLNSLLDKD</sequence>
<gene>
    <name evidence="2" type="ORF">O181_066905</name>
</gene>
<keyword evidence="3" id="KW-1185">Reference proteome</keyword>
<dbReference type="InterPro" id="IPR043502">
    <property type="entry name" value="DNA/RNA_pol_sf"/>
</dbReference>
<evidence type="ECO:0000313" key="2">
    <source>
        <dbReference type="EMBL" id="MBW0527190.1"/>
    </source>
</evidence>
<comment type="caution">
    <text evidence="2">The sequence shown here is derived from an EMBL/GenBank/DDBJ whole genome shotgun (WGS) entry which is preliminary data.</text>
</comment>